<accession>A0A0H2RGV4</accession>
<sequence>MEWQLERCERASSTDCQIIAEWAILRKYRACGASQTSSKDARCLQLEEPPWVIVFSARVLTLKGNGSRGSSVCGEVSKICKLLTKVGEMKLGVECEGNLKYWSFSVNKLSDHWKTQNKKFAEPSFITHSNWEGDLRRVTKSDDFILKWSSVSGKRGKHPSPASPPPTNEKFYSEVGCGDRVKITHLISRPPPPESVQAGFGKCRKLISFPQKILQGQKSGRNGIRKIDLYFIVRALGE</sequence>
<dbReference type="Proteomes" id="UP000053477">
    <property type="component" value="Unassembled WGS sequence"/>
</dbReference>
<dbReference type="InParanoid" id="A0A0H2RGV4"/>
<proteinExistence type="predicted"/>
<gene>
    <name evidence="1" type="ORF">SCHPADRAFT_897257</name>
</gene>
<protein>
    <submittedName>
        <fullName evidence="1">Uncharacterized protein</fullName>
    </submittedName>
</protein>
<dbReference type="EMBL" id="KQ086683">
    <property type="protein sequence ID" value="KLO04136.1"/>
    <property type="molecule type" value="Genomic_DNA"/>
</dbReference>
<evidence type="ECO:0000313" key="2">
    <source>
        <dbReference type="Proteomes" id="UP000053477"/>
    </source>
</evidence>
<name>A0A0H2RGV4_9AGAM</name>
<keyword evidence="2" id="KW-1185">Reference proteome</keyword>
<dbReference type="AlphaFoldDB" id="A0A0H2RGV4"/>
<reference evidence="1 2" key="1">
    <citation type="submission" date="2015-04" db="EMBL/GenBank/DDBJ databases">
        <title>Complete genome sequence of Schizopora paradoxa KUC8140, a cosmopolitan wood degrader in East Asia.</title>
        <authorList>
            <consortium name="DOE Joint Genome Institute"/>
            <person name="Min B."/>
            <person name="Park H."/>
            <person name="Jang Y."/>
            <person name="Kim J.-J."/>
            <person name="Kim K.H."/>
            <person name="Pangilinan J."/>
            <person name="Lipzen A."/>
            <person name="Riley R."/>
            <person name="Grigoriev I.V."/>
            <person name="Spatafora J.W."/>
            <person name="Choi I.-G."/>
        </authorList>
    </citation>
    <scope>NUCLEOTIDE SEQUENCE [LARGE SCALE GENOMIC DNA]</scope>
    <source>
        <strain evidence="1 2">KUC8140</strain>
    </source>
</reference>
<organism evidence="1 2">
    <name type="scientific">Schizopora paradoxa</name>
    <dbReference type="NCBI Taxonomy" id="27342"/>
    <lineage>
        <taxon>Eukaryota</taxon>
        <taxon>Fungi</taxon>
        <taxon>Dikarya</taxon>
        <taxon>Basidiomycota</taxon>
        <taxon>Agaricomycotina</taxon>
        <taxon>Agaricomycetes</taxon>
        <taxon>Hymenochaetales</taxon>
        <taxon>Schizoporaceae</taxon>
        <taxon>Schizopora</taxon>
    </lineage>
</organism>
<evidence type="ECO:0000313" key="1">
    <source>
        <dbReference type="EMBL" id="KLO04136.1"/>
    </source>
</evidence>